<organism evidence="1 2">
    <name type="scientific">Microbacterium gallinarum</name>
    <dbReference type="NCBI Taxonomy" id="2762209"/>
    <lineage>
        <taxon>Bacteria</taxon>
        <taxon>Bacillati</taxon>
        <taxon>Actinomycetota</taxon>
        <taxon>Actinomycetes</taxon>
        <taxon>Micrococcales</taxon>
        <taxon>Microbacteriaceae</taxon>
        <taxon>Microbacterium</taxon>
    </lineage>
</organism>
<protein>
    <submittedName>
        <fullName evidence="1">Uncharacterized protein</fullName>
    </submittedName>
</protein>
<dbReference type="EMBL" id="JACSPM010000001">
    <property type="protein sequence ID" value="MBD8022140.1"/>
    <property type="molecule type" value="Genomic_DNA"/>
</dbReference>
<name>A0ABR8WYQ6_9MICO</name>
<comment type="caution">
    <text evidence="1">The sequence shown here is derived from an EMBL/GenBank/DDBJ whole genome shotgun (WGS) entry which is preliminary data.</text>
</comment>
<dbReference type="RefSeq" id="WP_191763347.1">
    <property type="nucleotide sequence ID" value="NZ_JACSPM010000001.1"/>
</dbReference>
<dbReference type="Proteomes" id="UP000602532">
    <property type="component" value="Unassembled WGS sequence"/>
</dbReference>
<evidence type="ECO:0000313" key="1">
    <source>
        <dbReference type="EMBL" id="MBD8022140.1"/>
    </source>
</evidence>
<evidence type="ECO:0000313" key="2">
    <source>
        <dbReference type="Proteomes" id="UP000602532"/>
    </source>
</evidence>
<keyword evidence="2" id="KW-1185">Reference proteome</keyword>
<sequence>MADLELVRSRAESFVDDPALLGTPIAVKDAGGALTSWFVPILAGASLVGFVEILPDLTHRRTSWFADAPAASSWLDPVAIRTRAATALADDEIVGEPSLSFDGSPDRLAWAVPVRGARGDRIVFVAGDVVWPSEAR</sequence>
<accession>A0ABR8WYQ6</accession>
<reference evidence="1 2" key="1">
    <citation type="submission" date="2020-08" db="EMBL/GenBank/DDBJ databases">
        <title>A Genomic Blueprint of the Chicken Gut Microbiome.</title>
        <authorList>
            <person name="Gilroy R."/>
            <person name="Ravi A."/>
            <person name="Getino M."/>
            <person name="Pursley I."/>
            <person name="Horton D.L."/>
            <person name="Alikhan N.-F."/>
            <person name="Baker D."/>
            <person name="Gharbi K."/>
            <person name="Hall N."/>
            <person name="Watson M."/>
            <person name="Adriaenssens E.M."/>
            <person name="Foster-Nyarko E."/>
            <person name="Jarju S."/>
            <person name="Secka A."/>
            <person name="Antonio M."/>
            <person name="Oren A."/>
            <person name="Chaudhuri R."/>
            <person name="La Ragione R.M."/>
            <person name="Hildebrand F."/>
            <person name="Pallen M.J."/>
        </authorList>
    </citation>
    <scope>NUCLEOTIDE SEQUENCE [LARGE SCALE GENOMIC DNA]</scope>
    <source>
        <strain evidence="1 2">Sa1CUA4</strain>
    </source>
</reference>
<gene>
    <name evidence="1" type="ORF">H9622_00875</name>
</gene>
<proteinExistence type="predicted"/>